<evidence type="ECO:0000313" key="2">
    <source>
        <dbReference type="EMBL" id="MQT17007.1"/>
    </source>
</evidence>
<dbReference type="AlphaFoldDB" id="A0A7C9LFX2"/>
<dbReference type="SUPFAM" id="SSF158682">
    <property type="entry name" value="TerB-like"/>
    <property type="match status" value="1"/>
</dbReference>
<feature type="region of interest" description="Disordered" evidence="1">
    <location>
        <begin position="117"/>
        <end position="136"/>
    </location>
</feature>
<dbReference type="InterPro" id="IPR007486">
    <property type="entry name" value="YebE"/>
</dbReference>
<name>A0A7C9LFX2_9SPHN</name>
<reference evidence="2 3" key="1">
    <citation type="submission" date="2019-09" db="EMBL/GenBank/DDBJ databases">
        <title>Polymorphobacter sp. isolated from a lake in China.</title>
        <authorList>
            <person name="Liu Z."/>
        </authorList>
    </citation>
    <scope>NUCLEOTIDE SEQUENCE [LARGE SCALE GENOMIC DNA]</scope>
    <source>
        <strain evidence="2 3">D40P</strain>
    </source>
</reference>
<dbReference type="InterPro" id="IPR029024">
    <property type="entry name" value="TerB-like"/>
</dbReference>
<keyword evidence="3" id="KW-1185">Reference proteome</keyword>
<organism evidence="2 3">
    <name type="scientific">Sandarakinorhabdus fusca</name>
    <dbReference type="NCBI Taxonomy" id="1439888"/>
    <lineage>
        <taxon>Bacteria</taxon>
        <taxon>Pseudomonadati</taxon>
        <taxon>Pseudomonadota</taxon>
        <taxon>Alphaproteobacteria</taxon>
        <taxon>Sphingomonadales</taxon>
        <taxon>Sphingosinicellaceae</taxon>
        <taxon>Sandarakinorhabdus</taxon>
    </lineage>
</organism>
<evidence type="ECO:0000256" key="1">
    <source>
        <dbReference type="SAM" id="MobiDB-lite"/>
    </source>
</evidence>
<gene>
    <name evidence="2" type="ORF">F3168_07015</name>
</gene>
<dbReference type="RefSeq" id="WP_152577436.1">
    <property type="nucleotide sequence ID" value="NZ_JAATJI010000001.1"/>
</dbReference>
<dbReference type="EMBL" id="WIOL01000002">
    <property type="protein sequence ID" value="MQT17007.1"/>
    <property type="molecule type" value="Genomic_DNA"/>
</dbReference>
<dbReference type="Gene3D" id="1.10.3680.10">
    <property type="entry name" value="TerB-like"/>
    <property type="match status" value="1"/>
</dbReference>
<comment type="caution">
    <text evidence="2">The sequence shown here is derived from an EMBL/GenBank/DDBJ whole genome shotgun (WGS) entry which is preliminary data.</text>
</comment>
<dbReference type="Proteomes" id="UP000481327">
    <property type="component" value="Unassembled WGS sequence"/>
</dbReference>
<accession>A0A7C9LFX2</accession>
<sequence>MSIGNIIGGILNQTMSGQSSSKLQTGARNAEQGGGIEQMLESLLGSRSGLSGQAGAGGLADMAKDFLGKEQAGGMSGAKIGGLGALAGGLLGGGLGGAAKGGAMAVLGTLALKAWRDHQGQQGQQPAPTSDDVDALTGPRTERLVLQAMIGAAQADGQIDAAEMEKLLGRMSPDDATEEERQLVRTQVAEPVDLERLGADVQRPEVAMEVYLAALITTNIDTPAERDYLARLASALKLDAGMIERLHDLTGAPAPNGSRHPSN</sequence>
<evidence type="ECO:0000313" key="3">
    <source>
        <dbReference type="Proteomes" id="UP000481327"/>
    </source>
</evidence>
<dbReference type="OrthoDB" id="5459344at2"/>
<dbReference type="CDD" id="cd07178">
    <property type="entry name" value="terB_like_YebE"/>
    <property type="match status" value="1"/>
</dbReference>
<protein>
    <submittedName>
        <fullName evidence="2">DUF533 domain-containing protein</fullName>
    </submittedName>
</protein>
<dbReference type="Pfam" id="PF04391">
    <property type="entry name" value="DUF533"/>
    <property type="match status" value="1"/>
</dbReference>
<proteinExistence type="predicted"/>